<name>A0ACA9LJ20_9GLOM</name>
<dbReference type="Proteomes" id="UP000789366">
    <property type="component" value="Unassembled WGS sequence"/>
</dbReference>
<comment type="caution">
    <text evidence="1">The sequence shown here is derived from an EMBL/GenBank/DDBJ whole genome shotgun (WGS) entry which is preliminary data.</text>
</comment>
<feature type="non-terminal residue" evidence="1">
    <location>
        <position position="1"/>
    </location>
</feature>
<protein>
    <submittedName>
        <fullName evidence="1">13923_t:CDS:1</fullName>
    </submittedName>
</protein>
<evidence type="ECO:0000313" key="1">
    <source>
        <dbReference type="EMBL" id="CAG8534130.1"/>
    </source>
</evidence>
<proteinExistence type="predicted"/>
<organism evidence="1 2">
    <name type="scientific">Cetraspora pellucida</name>
    <dbReference type="NCBI Taxonomy" id="1433469"/>
    <lineage>
        <taxon>Eukaryota</taxon>
        <taxon>Fungi</taxon>
        <taxon>Fungi incertae sedis</taxon>
        <taxon>Mucoromycota</taxon>
        <taxon>Glomeromycotina</taxon>
        <taxon>Glomeromycetes</taxon>
        <taxon>Diversisporales</taxon>
        <taxon>Gigasporaceae</taxon>
        <taxon>Cetraspora</taxon>
    </lineage>
</organism>
<evidence type="ECO:0000313" key="2">
    <source>
        <dbReference type="Proteomes" id="UP000789366"/>
    </source>
</evidence>
<accession>A0ACA9LJ20</accession>
<dbReference type="EMBL" id="CAJVPW010004049">
    <property type="protein sequence ID" value="CAG8534130.1"/>
    <property type="molecule type" value="Genomic_DNA"/>
</dbReference>
<keyword evidence="2" id="KW-1185">Reference proteome</keyword>
<sequence length="96" mass="10652">PKLVDIITAIPEQYKNALMGKLKAKPIRTANGIAVVAIMCGPNSDFEYSTQSYTGYETTSIRAIRARYDPLEQARGHVDQLKSLGHNVDKVAIKQY</sequence>
<reference evidence="1" key="1">
    <citation type="submission" date="2021-06" db="EMBL/GenBank/DDBJ databases">
        <authorList>
            <person name="Kallberg Y."/>
            <person name="Tangrot J."/>
            <person name="Rosling A."/>
        </authorList>
    </citation>
    <scope>NUCLEOTIDE SEQUENCE</scope>
    <source>
        <strain evidence="1">28 12/20/2015</strain>
    </source>
</reference>
<gene>
    <name evidence="1" type="ORF">SPELUC_LOCUS4502</name>
</gene>